<dbReference type="GO" id="GO:0016705">
    <property type="term" value="F:oxidoreductase activity, acting on paired donors, with incorporation or reduction of molecular oxygen"/>
    <property type="evidence" value="ECO:0007669"/>
    <property type="project" value="InterPro"/>
</dbReference>
<dbReference type="FunFam" id="1.10.630.10:FF:000026">
    <property type="entry name" value="Cytochrome P450 82C4"/>
    <property type="match status" value="1"/>
</dbReference>
<evidence type="ECO:0000256" key="4">
    <source>
        <dbReference type="ARBA" id="ARBA00023002"/>
    </source>
</evidence>
<evidence type="ECO:0000256" key="7">
    <source>
        <dbReference type="PIRSR" id="PIRSR602401-1"/>
    </source>
</evidence>
<dbReference type="PROSITE" id="PS00086">
    <property type="entry name" value="CYTOCHROME_P450"/>
    <property type="match status" value="1"/>
</dbReference>
<comment type="similarity">
    <text evidence="1 8">Belongs to the cytochrome P450 family.</text>
</comment>
<keyword evidence="11" id="KW-1185">Reference proteome</keyword>
<dbReference type="OrthoDB" id="507451at2759"/>
<evidence type="ECO:0000256" key="3">
    <source>
        <dbReference type="ARBA" id="ARBA00022723"/>
    </source>
</evidence>
<keyword evidence="6 8" id="KW-0503">Monooxygenase</keyword>
<keyword evidence="9" id="KW-0472">Membrane</keyword>
<feature type="transmembrane region" description="Helical" evidence="9">
    <location>
        <begin position="315"/>
        <end position="338"/>
    </location>
</feature>
<dbReference type="PANTHER" id="PTHR47947">
    <property type="entry name" value="CYTOCHROME P450 82C3-RELATED"/>
    <property type="match status" value="1"/>
</dbReference>
<dbReference type="AlphaFoldDB" id="A0A067K3G6"/>
<dbReference type="SUPFAM" id="SSF48264">
    <property type="entry name" value="Cytochrome P450"/>
    <property type="match status" value="1"/>
</dbReference>
<evidence type="ECO:0000256" key="1">
    <source>
        <dbReference type="ARBA" id="ARBA00010617"/>
    </source>
</evidence>
<dbReference type="GO" id="GO:0004497">
    <property type="term" value="F:monooxygenase activity"/>
    <property type="evidence" value="ECO:0007669"/>
    <property type="project" value="UniProtKB-KW"/>
</dbReference>
<keyword evidence="9" id="KW-0812">Transmembrane</keyword>
<dbReference type="InterPro" id="IPR002401">
    <property type="entry name" value="Cyt_P450_E_grp-I"/>
</dbReference>
<evidence type="ECO:0000256" key="8">
    <source>
        <dbReference type="RuleBase" id="RU000461"/>
    </source>
</evidence>
<evidence type="ECO:0000313" key="11">
    <source>
        <dbReference type="Proteomes" id="UP000027138"/>
    </source>
</evidence>
<dbReference type="Proteomes" id="UP000027138">
    <property type="component" value="Unassembled WGS sequence"/>
</dbReference>
<dbReference type="GO" id="GO:0020037">
    <property type="term" value="F:heme binding"/>
    <property type="evidence" value="ECO:0007669"/>
    <property type="project" value="InterPro"/>
</dbReference>
<keyword evidence="9" id="KW-1133">Transmembrane helix</keyword>
<dbReference type="PRINTS" id="PR00463">
    <property type="entry name" value="EP450I"/>
</dbReference>
<dbReference type="EMBL" id="KK914893">
    <property type="protein sequence ID" value="KDP26344.1"/>
    <property type="molecule type" value="Genomic_DNA"/>
</dbReference>
<organism evidence="10 11">
    <name type="scientific">Jatropha curcas</name>
    <name type="common">Barbados nut</name>
    <dbReference type="NCBI Taxonomy" id="180498"/>
    <lineage>
        <taxon>Eukaryota</taxon>
        <taxon>Viridiplantae</taxon>
        <taxon>Streptophyta</taxon>
        <taxon>Embryophyta</taxon>
        <taxon>Tracheophyta</taxon>
        <taxon>Spermatophyta</taxon>
        <taxon>Magnoliopsida</taxon>
        <taxon>eudicotyledons</taxon>
        <taxon>Gunneridae</taxon>
        <taxon>Pentapetalae</taxon>
        <taxon>rosids</taxon>
        <taxon>fabids</taxon>
        <taxon>Malpighiales</taxon>
        <taxon>Euphorbiaceae</taxon>
        <taxon>Crotonoideae</taxon>
        <taxon>Jatropheae</taxon>
        <taxon>Jatropha</taxon>
    </lineage>
</organism>
<dbReference type="InterPro" id="IPR036396">
    <property type="entry name" value="Cyt_P450_sf"/>
</dbReference>
<keyword evidence="3 7" id="KW-0479">Metal-binding</keyword>
<evidence type="ECO:0000256" key="9">
    <source>
        <dbReference type="SAM" id="Phobius"/>
    </source>
</evidence>
<dbReference type="GO" id="GO:0005506">
    <property type="term" value="F:iron ion binding"/>
    <property type="evidence" value="ECO:0007669"/>
    <property type="project" value="InterPro"/>
</dbReference>
<dbReference type="PRINTS" id="PR00385">
    <property type="entry name" value="P450"/>
</dbReference>
<reference evidence="10 11" key="1">
    <citation type="journal article" date="2014" name="PLoS ONE">
        <title>Global Analysis of Gene Expression Profiles in Physic Nut (Jatropha curcas L.) Seedlings Exposed to Salt Stress.</title>
        <authorList>
            <person name="Zhang L."/>
            <person name="Zhang C."/>
            <person name="Wu P."/>
            <person name="Chen Y."/>
            <person name="Li M."/>
            <person name="Jiang H."/>
            <person name="Wu G."/>
        </authorList>
    </citation>
    <scope>NUCLEOTIDE SEQUENCE [LARGE SCALE GENOMIC DNA]</scope>
    <source>
        <strain evidence="11">cv. GZQX0401</strain>
        <tissue evidence="10">Young leaves</tissue>
    </source>
</reference>
<dbReference type="Pfam" id="PF00067">
    <property type="entry name" value="p450"/>
    <property type="match status" value="1"/>
</dbReference>
<dbReference type="InterPro" id="IPR050651">
    <property type="entry name" value="Plant_Cytochrome_P450_Monoox"/>
</dbReference>
<dbReference type="Gene3D" id="1.10.630.10">
    <property type="entry name" value="Cytochrome P450"/>
    <property type="match status" value="1"/>
</dbReference>
<feature type="binding site" description="axial binding residue" evidence="7">
    <location>
        <position position="462"/>
    </location>
    <ligand>
        <name>heme</name>
        <dbReference type="ChEBI" id="CHEBI:30413"/>
    </ligand>
    <ligandPart>
        <name>Fe</name>
        <dbReference type="ChEBI" id="CHEBI:18248"/>
    </ligandPart>
</feature>
<dbReference type="InterPro" id="IPR001128">
    <property type="entry name" value="Cyt_P450"/>
</dbReference>
<evidence type="ECO:0000313" key="10">
    <source>
        <dbReference type="EMBL" id="KDP26344.1"/>
    </source>
</evidence>
<dbReference type="STRING" id="180498.A0A067K3G6"/>
<evidence type="ECO:0000256" key="5">
    <source>
        <dbReference type="ARBA" id="ARBA00023004"/>
    </source>
</evidence>
<accession>A0A067K3G6</accession>
<dbReference type="InterPro" id="IPR017972">
    <property type="entry name" value="Cyt_P450_CS"/>
</dbReference>
<keyword evidence="4 8" id="KW-0560">Oxidoreductase</keyword>
<gene>
    <name evidence="10" type="ORF">JCGZ_17502</name>
</gene>
<keyword evidence="2 7" id="KW-0349">Heme</keyword>
<dbReference type="GO" id="GO:0046246">
    <property type="term" value="P:terpene biosynthetic process"/>
    <property type="evidence" value="ECO:0007669"/>
    <property type="project" value="TreeGrafter"/>
</dbReference>
<feature type="transmembrane region" description="Helical" evidence="9">
    <location>
        <begin position="6"/>
        <end position="26"/>
    </location>
</feature>
<keyword evidence="5 7" id="KW-0408">Iron</keyword>
<dbReference type="PANTHER" id="PTHR47947:SF25">
    <property type="entry name" value="DIMETHYLNONATRIENE SYNTHASE"/>
    <property type="match status" value="1"/>
</dbReference>
<name>A0A067K3G6_JATCU</name>
<sequence length="528" mass="60134">MDFSSPIQIILYSLALLFLCALWRKITKKTTKTKKFKVPEPSGSWPLIGHLHLLTGQKPACKILASIADESGPFYSLRLGFNRILVVSSWEFAKECFTKNDRVLATRASIAAGKYMGYNNAVFSLAPYGQYWRDIRKLATLQLLSNNRLEALKHVRFSEIDLFLKELYDLYSQNHNQKVIMSKLLERLTFNISLRMIVGKRFCSKSYSEENSEPWRYKKAIEEATYLSGSPVMSDAIPWLEWIDYKGYIGRMKKTGKELDDLVGKWLEEHLMKKKWLNENENGENDFMDVMLSHLQEDEIANSGYSRDIVVKATAVVLSLTGAGSTAVTLTWALALLLNNPDALKSAQEELNSYVGKSKWVQESDIPNLKYLQAIIKETLRLYPPGPITGIREAMEDCDINGYYIPKGTRLIVNIWKLQRDPRVWNNPHEFLPERFLTTHSGIDLRGQNFEFIPFSSGRRACPAINFGLQVVHLTLARLIQGFDLSRIGNEPVDMKEGPGLSLPKVNPVEVILKPRLRFGVISMSLVS</sequence>
<evidence type="ECO:0000256" key="2">
    <source>
        <dbReference type="ARBA" id="ARBA00022617"/>
    </source>
</evidence>
<comment type="cofactor">
    <cofactor evidence="7">
        <name>heme</name>
        <dbReference type="ChEBI" id="CHEBI:30413"/>
    </cofactor>
</comment>
<dbReference type="CDD" id="cd20654">
    <property type="entry name" value="CYP82"/>
    <property type="match status" value="1"/>
</dbReference>
<proteinExistence type="inferred from homology"/>
<protein>
    <recommendedName>
        <fullName evidence="12">Cytochrome P450</fullName>
    </recommendedName>
</protein>
<evidence type="ECO:0008006" key="12">
    <source>
        <dbReference type="Google" id="ProtNLM"/>
    </source>
</evidence>
<evidence type="ECO:0000256" key="6">
    <source>
        <dbReference type="ARBA" id="ARBA00023033"/>
    </source>
</evidence>